<evidence type="ECO:0000313" key="1">
    <source>
        <dbReference type="EMBL" id="MDZ7541393.1"/>
    </source>
</evidence>
<sequence length="282" mass="33219">MKLEVNLELKTFKERLAHIEELVEKGKLNSITNGQKEFIATYLLKKAPRDKVIKKKYLLMNKNEFDTYIERQRVGLEVDNPNEPLNIFVAEKNDYINMDWKITDEDLIEESTMGLILRQYKTYKNLLDDLQKAGKLSVKVYRRLMSNINDDMLLTKQICKSATEKEKSKQWLGDKVDYDAIDYTNENHIEAIIRYIYLKGDIIPDNMMCLIAYDILVTLDEMKNKGLLTEEDITIVHMINEGYTLKKISSKARIQESGVRKRFKRICQKVSRYNEQKINTKK</sequence>
<evidence type="ECO:0008006" key="3">
    <source>
        <dbReference type="Google" id="ProtNLM"/>
    </source>
</evidence>
<accession>A0AAW9KH54</accession>
<dbReference type="InterPro" id="IPR016032">
    <property type="entry name" value="Sig_transdc_resp-reg_C-effctor"/>
</dbReference>
<dbReference type="AlphaFoldDB" id="A0AAW9KH54"/>
<dbReference type="RefSeq" id="WP_322378950.1">
    <property type="nucleotide sequence ID" value="NZ_WNUN01000012.1"/>
</dbReference>
<dbReference type="Proteomes" id="UP001288944">
    <property type="component" value="Unassembled WGS sequence"/>
</dbReference>
<evidence type="ECO:0000313" key="2">
    <source>
        <dbReference type="Proteomes" id="UP001288944"/>
    </source>
</evidence>
<name>A0AAW9KH54_CLOPF</name>
<gene>
    <name evidence="1" type="ORF">GNF83_09005</name>
</gene>
<protein>
    <recommendedName>
        <fullName evidence="3">Sigma-70 family RNA polymerase sigma factor</fullName>
    </recommendedName>
</protein>
<dbReference type="SUPFAM" id="SSF46894">
    <property type="entry name" value="C-terminal effector domain of the bipartite response regulators"/>
    <property type="match status" value="1"/>
</dbReference>
<dbReference type="EMBL" id="WNUR01000018">
    <property type="protein sequence ID" value="MDZ7541393.1"/>
    <property type="molecule type" value="Genomic_DNA"/>
</dbReference>
<proteinExistence type="predicted"/>
<comment type="caution">
    <text evidence="1">The sequence shown here is derived from an EMBL/GenBank/DDBJ whole genome shotgun (WGS) entry which is preliminary data.</text>
</comment>
<reference evidence="1" key="1">
    <citation type="submission" date="2019-11" db="EMBL/GenBank/DDBJ databases">
        <title>Characterization of Clostridium perfringens isolates from swine manure treated agricultural soils.</title>
        <authorList>
            <person name="Wushke S.T."/>
        </authorList>
    </citation>
    <scope>NUCLEOTIDE SEQUENCE</scope>
    <source>
        <strain evidence="1">X62</strain>
    </source>
</reference>
<dbReference type="GO" id="GO:0006355">
    <property type="term" value="P:regulation of DNA-templated transcription"/>
    <property type="evidence" value="ECO:0007669"/>
    <property type="project" value="InterPro"/>
</dbReference>
<organism evidence="1 2">
    <name type="scientific">Clostridium perfringens</name>
    <dbReference type="NCBI Taxonomy" id="1502"/>
    <lineage>
        <taxon>Bacteria</taxon>
        <taxon>Bacillati</taxon>
        <taxon>Bacillota</taxon>
        <taxon>Clostridia</taxon>
        <taxon>Eubacteriales</taxon>
        <taxon>Clostridiaceae</taxon>
        <taxon>Clostridium</taxon>
    </lineage>
</organism>
<dbReference type="GO" id="GO:0003677">
    <property type="term" value="F:DNA binding"/>
    <property type="evidence" value="ECO:0007669"/>
    <property type="project" value="InterPro"/>
</dbReference>